<accession>A0A1M7GV29</accession>
<reference evidence="4 5" key="1">
    <citation type="submission" date="2016-11" db="EMBL/GenBank/DDBJ databases">
        <authorList>
            <person name="Jaros S."/>
            <person name="Januszkiewicz K."/>
            <person name="Wedrychowicz H."/>
        </authorList>
    </citation>
    <scope>NUCLEOTIDE SEQUENCE [LARGE SCALE GENOMIC DNA]</scope>
    <source>
        <strain evidence="4 5">DSM 22153</strain>
    </source>
</reference>
<evidence type="ECO:0000259" key="3">
    <source>
        <dbReference type="Pfam" id="PF13761"/>
    </source>
</evidence>
<feature type="compositionally biased region" description="Polar residues" evidence="1">
    <location>
        <begin position="1"/>
        <end position="18"/>
    </location>
</feature>
<sequence length="581" mass="62620">MPSASSSETRALPSTSLLKSPEDQDTIKRCRVLVIGGTGVFGSRLVEALLKKPEFEVLAAGRNADKLNALCKQLGDGTPVVLDSNAADLEERLLEIDPDITVDAAGPFQAYGNNDYRIAHAALNAGSHYLDLSDDAGFTSGIRALNDSALAAGKTVLSGVSSVPALSSAAVDHMRPSFEEIDLIESAILPGNRAPRGLSVIQAILAQTGQPISAIRDGKPAKVTGWSGLRRHHLQTAPGTKPISTRWSSFIGAPDLELFPEAYQARSVLFRAGLELSVLHLGLWVLSLPVRLKILSSLRPLARLTQTVATWFEGLGTDRGGMDIAVSGKGRDGRSLTRRWTLIAQNGDGPHIPALAAEILCRKLQRNEVLPGARPCLGEISLQEVEQAAASLDTSTFEDSITGDTVFERALGRDIEILPQAIRDLHRVFDLRKWTGEASVERGTHFIVPLVCMLAGFPPPAESLPISVTIERKNGSETWTRRFGAHKMVSVLSCRNAAGSGVVTERFGPMAFDIHLKAKDGGLSYPVVKGRVFGIPVPRFCLPLSDTLETAADGMFRFKVEISLPLVGRIVRYEGWLRPDT</sequence>
<dbReference type="InterPro" id="IPR025311">
    <property type="entry name" value="DUF4166"/>
</dbReference>
<dbReference type="EMBL" id="FRBW01000002">
    <property type="protein sequence ID" value="SHM19727.1"/>
    <property type="molecule type" value="Genomic_DNA"/>
</dbReference>
<evidence type="ECO:0000256" key="1">
    <source>
        <dbReference type="SAM" id="MobiDB-lite"/>
    </source>
</evidence>
<dbReference type="PANTHER" id="PTHR43796:SF2">
    <property type="entry name" value="CARBOXYNORSPERMIDINE SYNTHASE"/>
    <property type="match status" value="1"/>
</dbReference>
<dbReference type="Pfam" id="PF03435">
    <property type="entry name" value="Sacchrp_dh_NADP"/>
    <property type="match status" value="1"/>
</dbReference>
<dbReference type="PANTHER" id="PTHR43796">
    <property type="entry name" value="CARBOXYNORSPERMIDINE SYNTHASE"/>
    <property type="match status" value="1"/>
</dbReference>
<organism evidence="4 5">
    <name type="scientific">Roseibium suaedae</name>
    <dbReference type="NCBI Taxonomy" id="735517"/>
    <lineage>
        <taxon>Bacteria</taxon>
        <taxon>Pseudomonadati</taxon>
        <taxon>Pseudomonadota</taxon>
        <taxon>Alphaproteobacteria</taxon>
        <taxon>Hyphomicrobiales</taxon>
        <taxon>Stappiaceae</taxon>
        <taxon>Roseibium</taxon>
    </lineage>
</organism>
<evidence type="ECO:0000259" key="2">
    <source>
        <dbReference type="Pfam" id="PF03435"/>
    </source>
</evidence>
<dbReference type="OrthoDB" id="528778at2"/>
<feature type="region of interest" description="Disordered" evidence="1">
    <location>
        <begin position="1"/>
        <end position="20"/>
    </location>
</feature>
<name>A0A1M7GV29_9HYPH</name>
<dbReference type="STRING" id="735517.SAMN05444272_2021"/>
<dbReference type="Proteomes" id="UP000186002">
    <property type="component" value="Unassembled WGS sequence"/>
</dbReference>
<gene>
    <name evidence="4" type="ORF">SAMN05444272_2021</name>
</gene>
<protein>
    <submittedName>
        <fullName evidence="4">Saccharopine dehydrogenase, NADP-dependent</fullName>
    </submittedName>
</protein>
<evidence type="ECO:0000313" key="5">
    <source>
        <dbReference type="Proteomes" id="UP000186002"/>
    </source>
</evidence>
<dbReference type="InterPro" id="IPR005097">
    <property type="entry name" value="Sacchrp_dh_NADP-bd"/>
</dbReference>
<evidence type="ECO:0000313" key="4">
    <source>
        <dbReference type="EMBL" id="SHM19727.1"/>
    </source>
</evidence>
<feature type="domain" description="Saccharopine dehydrogenase NADP binding" evidence="2">
    <location>
        <begin position="32"/>
        <end position="157"/>
    </location>
</feature>
<dbReference type="Gene3D" id="3.40.50.720">
    <property type="entry name" value="NAD(P)-binding Rossmann-like Domain"/>
    <property type="match status" value="1"/>
</dbReference>
<dbReference type="InterPro" id="IPR036291">
    <property type="entry name" value="NAD(P)-bd_dom_sf"/>
</dbReference>
<proteinExistence type="predicted"/>
<dbReference type="SUPFAM" id="SSF51735">
    <property type="entry name" value="NAD(P)-binding Rossmann-fold domains"/>
    <property type="match status" value="1"/>
</dbReference>
<keyword evidence="5" id="KW-1185">Reference proteome</keyword>
<dbReference type="AlphaFoldDB" id="A0A1M7GV29"/>
<feature type="domain" description="DUF4166" evidence="3">
    <location>
        <begin position="418"/>
        <end position="577"/>
    </location>
</feature>
<dbReference type="Pfam" id="PF13761">
    <property type="entry name" value="DUF4166"/>
    <property type="match status" value="1"/>
</dbReference>